<evidence type="ECO:0008006" key="5">
    <source>
        <dbReference type="Google" id="ProtNLM"/>
    </source>
</evidence>
<proteinExistence type="predicted"/>
<sequence length="252" mass="28530">MTAGDNEKLLRRIRKLMALGTRNNNTYEAARAVRLAQVLMQRHNLSPEDLALGDVQEAVSYQIYSDAISIPGWLNALAAVVCMATGCRCWFSWHHSATRTGQARRRRSLHFYGLNERPEVGLYVFTVLSRQLREATDLHMHSAYRLKRLKVQTKRNRADQFREGWVVGVWNVLESFEPSEKESGVLRNWLTQRCGNQALSELNVREARSCRGDSKARESGWMAGRQAQLSQGLNGQASQLKALSVIGGKDDE</sequence>
<dbReference type="AlphaFoldDB" id="A0AA91EI43"/>
<dbReference type="InterPro" id="IPR016868">
    <property type="entry name" value="Phage_B3_Orf5"/>
</dbReference>
<dbReference type="EMBL" id="LXEX01000031">
    <property type="protein sequence ID" value="OAT59042.1"/>
    <property type="molecule type" value="Genomic_DNA"/>
</dbReference>
<evidence type="ECO:0000259" key="2">
    <source>
        <dbReference type="Pfam" id="PF23771"/>
    </source>
</evidence>
<feature type="domain" description="DUF7168" evidence="2">
    <location>
        <begin position="66"/>
        <end position="203"/>
    </location>
</feature>
<keyword evidence="4" id="KW-1185">Reference proteome</keyword>
<comment type="caution">
    <text evidence="3">The sequence shown here is derived from an EMBL/GenBank/DDBJ whole genome shotgun (WGS) entry which is preliminary data.</text>
</comment>
<organism evidence="3 4">
    <name type="scientific">Obesumbacterium proteus ATCC 12841</name>
    <dbReference type="NCBI Taxonomy" id="1354268"/>
    <lineage>
        <taxon>Bacteria</taxon>
        <taxon>Pseudomonadati</taxon>
        <taxon>Pseudomonadota</taxon>
        <taxon>Gammaproteobacteria</taxon>
        <taxon>Enterobacterales</taxon>
        <taxon>Hafniaceae</taxon>
        <taxon>Obesumbacterium</taxon>
    </lineage>
</organism>
<dbReference type="Pfam" id="PF23771">
    <property type="entry name" value="DUF7168"/>
    <property type="match status" value="1"/>
</dbReference>
<gene>
    <name evidence="3" type="ORF">M993_02345</name>
</gene>
<evidence type="ECO:0000313" key="4">
    <source>
        <dbReference type="Proteomes" id="UP000078431"/>
    </source>
</evidence>
<protein>
    <recommendedName>
        <fullName evidence="5">DUF2786 domain-containing protein</fullName>
    </recommendedName>
</protein>
<feature type="domain" description="DUF2786" evidence="1">
    <location>
        <begin position="8"/>
        <end position="46"/>
    </location>
</feature>
<accession>A0AA91EI43</accession>
<dbReference type="Pfam" id="PF10979">
    <property type="entry name" value="DUF2786"/>
    <property type="match status" value="1"/>
</dbReference>
<dbReference type="Proteomes" id="UP000078431">
    <property type="component" value="Unassembled WGS sequence"/>
</dbReference>
<evidence type="ECO:0000259" key="1">
    <source>
        <dbReference type="Pfam" id="PF10979"/>
    </source>
</evidence>
<dbReference type="InterPro" id="IPR024498">
    <property type="entry name" value="DUF2786"/>
</dbReference>
<dbReference type="PIRSF" id="PIRSF028111">
    <property type="entry name" value="UCP028111"/>
    <property type="match status" value="1"/>
</dbReference>
<evidence type="ECO:0000313" key="3">
    <source>
        <dbReference type="EMBL" id="OAT59042.1"/>
    </source>
</evidence>
<dbReference type="RefSeq" id="WP_061552952.1">
    <property type="nucleotide sequence ID" value="NZ_LXEX01000031.1"/>
</dbReference>
<reference evidence="3 4" key="1">
    <citation type="submission" date="2016-04" db="EMBL/GenBank/DDBJ databases">
        <title>ATOL: Assembling a taxonomically balanced genome-scale reconstruction of the evolutionary history of the Enterobacteriaceae.</title>
        <authorList>
            <person name="Plunkett G.III."/>
            <person name="Neeno-Eckwall E.C."/>
            <person name="Glasner J.D."/>
            <person name="Perna N.T."/>
        </authorList>
    </citation>
    <scope>NUCLEOTIDE SEQUENCE [LARGE SCALE GENOMIC DNA]</scope>
    <source>
        <strain evidence="3 4">ATCC 12841</strain>
    </source>
</reference>
<dbReference type="InterPro" id="IPR055592">
    <property type="entry name" value="DUF7168"/>
</dbReference>
<name>A0AA91EI43_9GAMM</name>